<dbReference type="GO" id="GO:0015937">
    <property type="term" value="P:coenzyme A biosynthetic process"/>
    <property type="evidence" value="ECO:0007669"/>
    <property type="project" value="UniProtKB-UniRule"/>
</dbReference>
<proteinExistence type="inferred from homology"/>
<evidence type="ECO:0000313" key="7">
    <source>
        <dbReference type="EMBL" id="AJA44316.1"/>
    </source>
</evidence>
<dbReference type="UniPathway" id="UPA00241">
    <property type="reaction ID" value="UER00356"/>
</dbReference>
<keyword evidence="3 5" id="KW-0067">ATP-binding</keyword>
<dbReference type="HAMAP" id="MF_00376">
    <property type="entry name" value="Dephospho_CoA_kinase"/>
    <property type="match status" value="1"/>
</dbReference>
<dbReference type="Gene3D" id="3.40.50.300">
    <property type="entry name" value="P-loop containing nucleotide triphosphate hydrolases"/>
    <property type="match status" value="1"/>
</dbReference>
<comment type="similarity">
    <text evidence="1 5">Belongs to the CoaE family.</text>
</comment>
<comment type="function">
    <text evidence="5">Catalyzes the phosphorylation of the 3'-hydroxyl group of dephosphocoenzyme A to form coenzyme A.</text>
</comment>
<keyword evidence="8" id="KW-1185">Reference proteome</keyword>
<dbReference type="PANTHER" id="PTHR10695">
    <property type="entry name" value="DEPHOSPHO-COA KINASE-RELATED"/>
    <property type="match status" value="1"/>
</dbReference>
<dbReference type="GO" id="GO:0005524">
    <property type="term" value="F:ATP binding"/>
    <property type="evidence" value="ECO:0007669"/>
    <property type="project" value="UniProtKB-UniRule"/>
</dbReference>
<evidence type="ECO:0000256" key="1">
    <source>
        <dbReference type="ARBA" id="ARBA00009018"/>
    </source>
</evidence>
<dbReference type="HOGENOM" id="CLU_057180_1_2_6"/>
<comment type="catalytic activity">
    <reaction evidence="5">
        <text>3'-dephospho-CoA + ATP = ADP + CoA + H(+)</text>
        <dbReference type="Rhea" id="RHEA:18245"/>
        <dbReference type="ChEBI" id="CHEBI:15378"/>
        <dbReference type="ChEBI" id="CHEBI:30616"/>
        <dbReference type="ChEBI" id="CHEBI:57287"/>
        <dbReference type="ChEBI" id="CHEBI:57328"/>
        <dbReference type="ChEBI" id="CHEBI:456216"/>
        <dbReference type="EC" id="2.7.1.24"/>
    </reaction>
</comment>
<dbReference type="PROSITE" id="PS51219">
    <property type="entry name" value="DPCK"/>
    <property type="match status" value="1"/>
</dbReference>
<evidence type="ECO:0000313" key="8">
    <source>
        <dbReference type="Proteomes" id="UP000030901"/>
    </source>
</evidence>
<comment type="subcellular location">
    <subcellularLocation>
        <location evidence="5">Cytoplasm</location>
    </subcellularLocation>
</comment>
<dbReference type="GO" id="GO:0004140">
    <property type="term" value="F:dephospho-CoA kinase activity"/>
    <property type="evidence" value="ECO:0007669"/>
    <property type="project" value="UniProtKB-UniRule"/>
</dbReference>
<sequence length="223" mass="25739">MLQIPINMLSYVKYNEIIPINMPYIVALTGGIASGKTTVANLFAQLGVPIIDTDIIARQVVQPDTVAYNDIIAHFGQQIVLPSHELDRNKLRTVIFNQPAERAWLNNYLHPIILSETQKLIKQQHSPYVIWVVPLLIENQWNVYANRTLIVETAPDIQLKRLQKRDNIDKNLAKNMILSQLTDEDRRRYADDIIINSHQTVDLTRQVFLLHEQYLNLSHKTTL</sequence>
<protein>
    <recommendedName>
        <fullName evidence="5 6">Dephospho-CoA kinase</fullName>
        <ecNumber evidence="5 6">2.7.1.24</ecNumber>
    </recommendedName>
    <alternativeName>
        <fullName evidence="5">Dephosphocoenzyme A kinase</fullName>
    </alternativeName>
</protein>
<dbReference type="EC" id="2.7.1.24" evidence="5 6"/>
<evidence type="ECO:0000256" key="5">
    <source>
        <dbReference type="HAMAP-Rule" id="MF_00376"/>
    </source>
</evidence>
<dbReference type="Pfam" id="PF01121">
    <property type="entry name" value="CoaE"/>
    <property type="match status" value="1"/>
</dbReference>
<keyword evidence="5 7" id="KW-0418">Kinase</keyword>
<dbReference type="GO" id="GO:0005737">
    <property type="term" value="C:cytoplasm"/>
    <property type="evidence" value="ECO:0007669"/>
    <property type="project" value="UniProtKB-SubCell"/>
</dbReference>
<dbReference type="CDD" id="cd02022">
    <property type="entry name" value="DPCK"/>
    <property type="match status" value="1"/>
</dbReference>
<dbReference type="InterPro" id="IPR027417">
    <property type="entry name" value="P-loop_NTPase"/>
</dbReference>
<dbReference type="STRING" id="1267021.FPB0191_00484"/>
<accession>A0A0A7S4V9</accession>
<dbReference type="PANTHER" id="PTHR10695:SF46">
    <property type="entry name" value="BIFUNCTIONAL COENZYME A SYNTHASE-RELATED"/>
    <property type="match status" value="1"/>
</dbReference>
<keyword evidence="4 5" id="KW-0173">Coenzyme A biosynthesis</keyword>
<gene>
    <name evidence="5" type="primary">coaE</name>
    <name evidence="7" type="ORF">FPB0191_00484</name>
</gene>
<name>A0A0A7S4V9_FRIPE</name>
<dbReference type="NCBIfam" id="TIGR00152">
    <property type="entry name" value="dephospho-CoA kinase"/>
    <property type="match status" value="1"/>
</dbReference>
<dbReference type="SUPFAM" id="SSF52540">
    <property type="entry name" value="P-loop containing nucleoside triphosphate hydrolases"/>
    <property type="match status" value="1"/>
</dbReference>
<comment type="pathway">
    <text evidence="5">Cofactor biosynthesis; coenzyme A biosynthesis; CoA from (R)-pantothenate: step 5/5.</text>
</comment>
<dbReference type="Proteomes" id="UP000030901">
    <property type="component" value="Chromosome"/>
</dbReference>
<evidence type="ECO:0000256" key="6">
    <source>
        <dbReference type="NCBIfam" id="TIGR00152"/>
    </source>
</evidence>
<evidence type="ECO:0000256" key="3">
    <source>
        <dbReference type="ARBA" id="ARBA00022840"/>
    </source>
</evidence>
<dbReference type="EMBL" id="CP009056">
    <property type="protein sequence ID" value="AJA44316.1"/>
    <property type="molecule type" value="Genomic_DNA"/>
</dbReference>
<dbReference type="KEGG" id="fpp:FPB0191_00484"/>
<keyword evidence="2 5" id="KW-0547">Nucleotide-binding</keyword>
<evidence type="ECO:0000256" key="2">
    <source>
        <dbReference type="ARBA" id="ARBA00022741"/>
    </source>
</evidence>
<feature type="binding site" evidence="5">
    <location>
        <begin position="33"/>
        <end position="38"/>
    </location>
    <ligand>
        <name>ATP</name>
        <dbReference type="ChEBI" id="CHEBI:30616"/>
    </ligand>
</feature>
<keyword evidence="5 7" id="KW-0808">Transferase</keyword>
<evidence type="ECO:0000256" key="4">
    <source>
        <dbReference type="ARBA" id="ARBA00022993"/>
    </source>
</evidence>
<dbReference type="AlphaFoldDB" id="A0A0A7S4V9"/>
<dbReference type="InterPro" id="IPR001977">
    <property type="entry name" value="Depp_CoAkinase"/>
</dbReference>
<reference evidence="7 8" key="1">
    <citation type="journal article" date="2014" name="Appl. Environ. Microbiol.">
        <title>Gut symbionts from distinct hosts exhibit genotoxic activity via divergent colibactin biosynthetic pathways.</title>
        <authorList>
            <person name="Engel P."/>
            <person name="Vizcaino M.I."/>
            <person name="Crawford J.M."/>
        </authorList>
    </citation>
    <scope>NUCLEOTIDE SEQUENCE [LARGE SCALE GENOMIC DNA]</scope>
    <source>
        <strain evidence="7 8">PEB0191</strain>
    </source>
</reference>
<keyword evidence="5" id="KW-0963">Cytoplasm</keyword>
<organism evidence="7 8">
    <name type="scientific">Frischella perrara</name>
    <dbReference type="NCBI Taxonomy" id="1267021"/>
    <lineage>
        <taxon>Bacteria</taxon>
        <taxon>Pseudomonadati</taxon>
        <taxon>Pseudomonadota</taxon>
        <taxon>Gammaproteobacteria</taxon>
        <taxon>Orbales</taxon>
        <taxon>Orbaceae</taxon>
        <taxon>Frischella</taxon>
    </lineage>
</organism>